<keyword evidence="5" id="KW-1185">Reference proteome</keyword>
<reference evidence="4 5" key="1">
    <citation type="submission" date="2020-01" db="EMBL/GenBank/DDBJ databases">
        <authorList>
            <person name="Gupta K D."/>
        </authorList>
    </citation>
    <scope>NUCLEOTIDE SEQUENCE [LARGE SCALE GENOMIC DNA]</scope>
</reference>
<dbReference type="Proteomes" id="UP000467700">
    <property type="component" value="Unassembled WGS sequence"/>
</dbReference>
<dbReference type="FunFam" id="3.40.50.970:FF:000055">
    <property type="entry name" value="2-oxoisovalerate dehydrogenase subunit alpha"/>
    <property type="match status" value="1"/>
</dbReference>
<evidence type="ECO:0000259" key="3">
    <source>
        <dbReference type="Pfam" id="PF00676"/>
    </source>
</evidence>
<feature type="domain" description="Dehydrogenase E1 component" evidence="3">
    <location>
        <begin position="81"/>
        <end position="376"/>
    </location>
</feature>
<dbReference type="Gene3D" id="3.40.50.970">
    <property type="match status" value="1"/>
</dbReference>
<dbReference type="Pfam" id="PF00676">
    <property type="entry name" value="E1_dh"/>
    <property type="match status" value="1"/>
</dbReference>
<comment type="similarity">
    <text evidence="2">Belongs to the BCKDHA family.</text>
</comment>
<comment type="catalytic activity">
    <reaction evidence="2">
        <text>N(6)-[(R)-lipoyl]-L-lysyl-[protein] + 3-methyl-2-oxobutanoate + H(+) = N(6)-[(R)-S(8)-2-methylpropanoyldihydrolipoyl]-L-lysyl-[protein] + CO2</text>
        <dbReference type="Rhea" id="RHEA:13457"/>
        <dbReference type="Rhea" id="RHEA-COMP:10474"/>
        <dbReference type="Rhea" id="RHEA-COMP:10497"/>
        <dbReference type="ChEBI" id="CHEBI:11851"/>
        <dbReference type="ChEBI" id="CHEBI:15378"/>
        <dbReference type="ChEBI" id="CHEBI:16526"/>
        <dbReference type="ChEBI" id="CHEBI:83099"/>
        <dbReference type="ChEBI" id="CHEBI:83142"/>
        <dbReference type="EC" id="1.2.4.4"/>
    </reaction>
</comment>
<keyword evidence="1 2" id="KW-0560">Oxidoreductase</keyword>
<organism evidence="4 5">
    <name type="scientific">Cyclocybe aegerita</name>
    <name type="common">Black poplar mushroom</name>
    <name type="synonym">Agrocybe aegerita</name>
    <dbReference type="NCBI Taxonomy" id="1973307"/>
    <lineage>
        <taxon>Eukaryota</taxon>
        <taxon>Fungi</taxon>
        <taxon>Dikarya</taxon>
        <taxon>Basidiomycota</taxon>
        <taxon>Agaricomycotina</taxon>
        <taxon>Agaricomycetes</taxon>
        <taxon>Agaricomycetidae</taxon>
        <taxon>Agaricales</taxon>
        <taxon>Agaricineae</taxon>
        <taxon>Bolbitiaceae</taxon>
        <taxon>Cyclocybe</taxon>
    </lineage>
</organism>
<dbReference type="InterPro" id="IPR050771">
    <property type="entry name" value="Alpha-ketoacid_DH_E1_comp"/>
</dbReference>
<keyword evidence="2" id="KW-0786">Thiamine pyrophosphate</keyword>
<comment type="function">
    <text evidence="2">The branched-chain alpha-keto dehydrogenase complex catalyzes the overall conversion of alpha-keto acids to acyl-CoA and CO(2). It contains multiple copies of three enzymatic components: branched-chain alpha-keto acid decarboxylase (E1), lipoamide acyltransferase (E2) and lipoamide dehydrogenase (E3).</text>
</comment>
<comment type="cofactor">
    <cofactor evidence="2">
        <name>thiamine diphosphate</name>
        <dbReference type="ChEBI" id="CHEBI:58937"/>
    </cofactor>
</comment>
<dbReference type="EC" id="1.2.4.4" evidence="2"/>
<dbReference type="PANTHER" id="PTHR43380:SF1">
    <property type="entry name" value="2-OXOISOVALERATE DEHYDROGENASE SUBUNIT ALPHA, MITOCHONDRIAL"/>
    <property type="match status" value="1"/>
</dbReference>
<gene>
    <name evidence="4" type="ORF">AAE3_LOCUS3734</name>
</gene>
<dbReference type="CDD" id="cd02000">
    <property type="entry name" value="TPP_E1_PDC_ADC_BCADC"/>
    <property type="match status" value="1"/>
</dbReference>
<evidence type="ECO:0000256" key="1">
    <source>
        <dbReference type="ARBA" id="ARBA00023002"/>
    </source>
</evidence>
<dbReference type="OrthoDB" id="3845at2759"/>
<dbReference type="EMBL" id="CACVBS010000033">
    <property type="protein sequence ID" value="CAA7261563.1"/>
    <property type="molecule type" value="Genomic_DNA"/>
</dbReference>
<dbReference type="InterPro" id="IPR001017">
    <property type="entry name" value="DH_E1"/>
</dbReference>
<proteinExistence type="inferred from homology"/>
<dbReference type="PANTHER" id="PTHR43380">
    <property type="entry name" value="2-OXOISOVALERATE DEHYDROGENASE SUBUNIT ALPHA, MITOCHONDRIAL"/>
    <property type="match status" value="1"/>
</dbReference>
<sequence length="437" mass="48953">MIRTELSRTLRRAFSQAVVRRRELLPTTSSPIVTTLDFFNSVAGKDKQIPTYRLLDGIGQPLEGAVLPEIDEPFARRLYEQMQLLPTLDNVLYNVQRQGKISFYMTAHGEEATIIGSAAALENDDEVLGQYREMGVLLWRGFSLDQVMAQCFGNQEDTSGKGRQMPVHFGSPEHHFHTISSPLATQIPQAAGVAYALKRTPSRKSRSIAACYFGEGAASEGDFHAGLMLASAIPSPTLFIARNNGFAISTPSTEQYNGDGIASRGPGYGIDTVRVDGNDILAVISAVREARRRCLEQGRAVLLEAMSYRVGHHSTSDDSFAYRARAEVEDRKRIDNPITRFRLFMESRGWWNADAETELKARLRDDVMKAFKRAEGLKRCELGELFTDVYGGPEPWNIREQREELTGLLKKYGSIWEPWRNELGKFKNKGQDLLGPK</sequence>
<name>A0A8S0WGI2_CYCAE</name>
<dbReference type="SUPFAM" id="SSF52518">
    <property type="entry name" value="Thiamin diphosphate-binding fold (THDP-binding)"/>
    <property type="match status" value="1"/>
</dbReference>
<comment type="caution">
    <text evidence="4">The sequence shown here is derived from an EMBL/GenBank/DDBJ whole genome shotgun (WGS) entry which is preliminary data.</text>
</comment>
<evidence type="ECO:0000256" key="2">
    <source>
        <dbReference type="RuleBase" id="RU365014"/>
    </source>
</evidence>
<dbReference type="GO" id="GO:0003863">
    <property type="term" value="F:branched-chain 2-oxo acid dehydrogenase activity"/>
    <property type="evidence" value="ECO:0007669"/>
    <property type="project" value="UniProtKB-EC"/>
</dbReference>
<dbReference type="GO" id="GO:0009083">
    <property type="term" value="P:branched-chain amino acid catabolic process"/>
    <property type="evidence" value="ECO:0007669"/>
    <property type="project" value="TreeGrafter"/>
</dbReference>
<evidence type="ECO:0000313" key="5">
    <source>
        <dbReference type="Proteomes" id="UP000467700"/>
    </source>
</evidence>
<dbReference type="InterPro" id="IPR029061">
    <property type="entry name" value="THDP-binding"/>
</dbReference>
<evidence type="ECO:0000313" key="4">
    <source>
        <dbReference type="EMBL" id="CAA7261563.1"/>
    </source>
</evidence>
<accession>A0A8S0WGI2</accession>
<protein>
    <recommendedName>
        <fullName evidence="2">2-oxoisovalerate dehydrogenase subunit alpha</fullName>
        <ecNumber evidence="2">1.2.4.4</ecNumber>
    </recommendedName>
    <alternativeName>
        <fullName evidence="2">Branched-chain alpha-keto acid dehydrogenase E1 component alpha chain</fullName>
    </alternativeName>
</protein>
<dbReference type="AlphaFoldDB" id="A0A8S0WGI2"/>